<dbReference type="GeneID" id="89933831"/>
<sequence>MFIPFHDSHRILNSSRRSTDLVPVFNHLNLTNPQGQPPLVSSLAFSLRTRRPQPPRVRMDPVDNLHAPCLLWRRHIYFRLDRGVAHDRDDEQQVTKGREKPGPAQMLTQGRYDFKDRNIENHVITHVFQVPALSQTICHLLGQPVHSPRKACFQL</sequence>
<feature type="compositionally biased region" description="Basic and acidic residues" evidence="1">
    <location>
        <begin position="87"/>
        <end position="101"/>
    </location>
</feature>
<organism evidence="2 3">
    <name type="scientific">Canariomyces notabilis</name>
    <dbReference type="NCBI Taxonomy" id="2074819"/>
    <lineage>
        <taxon>Eukaryota</taxon>
        <taxon>Fungi</taxon>
        <taxon>Dikarya</taxon>
        <taxon>Ascomycota</taxon>
        <taxon>Pezizomycotina</taxon>
        <taxon>Sordariomycetes</taxon>
        <taxon>Sordariomycetidae</taxon>
        <taxon>Sordariales</taxon>
        <taxon>Chaetomiaceae</taxon>
        <taxon>Canariomyces</taxon>
    </lineage>
</organism>
<reference evidence="2" key="1">
    <citation type="journal article" date="2023" name="Mol. Phylogenet. Evol.">
        <title>Genome-scale phylogeny and comparative genomics of the fungal order Sordariales.</title>
        <authorList>
            <person name="Hensen N."/>
            <person name="Bonometti L."/>
            <person name="Westerberg I."/>
            <person name="Brannstrom I.O."/>
            <person name="Guillou S."/>
            <person name="Cros-Aarteil S."/>
            <person name="Calhoun S."/>
            <person name="Haridas S."/>
            <person name="Kuo A."/>
            <person name="Mondo S."/>
            <person name="Pangilinan J."/>
            <person name="Riley R."/>
            <person name="LaButti K."/>
            <person name="Andreopoulos B."/>
            <person name="Lipzen A."/>
            <person name="Chen C."/>
            <person name="Yan M."/>
            <person name="Daum C."/>
            <person name="Ng V."/>
            <person name="Clum A."/>
            <person name="Steindorff A."/>
            <person name="Ohm R.A."/>
            <person name="Martin F."/>
            <person name="Silar P."/>
            <person name="Natvig D.O."/>
            <person name="Lalanne C."/>
            <person name="Gautier V."/>
            <person name="Ament-Velasquez S.L."/>
            <person name="Kruys A."/>
            <person name="Hutchinson M.I."/>
            <person name="Powell A.J."/>
            <person name="Barry K."/>
            <person name="Miller A.N."/>
            <person name="Grigoriev I.V."/>
            <person name="Debuchy R."/>
            <person name="Gladieux P."/>
            <person name="Hiltunen Thoren M."/>
            <person name="Johannesson H."/>
        </authorList>
    </citation>
    <scope>NUCLEOTIDE SEQUENCE</scope>
    <source>
        <strain evidence="2">CBS 508.74</strain>
    </source>
</reference>
<dbReference type="RefSeq" id="XP_064665537.1">
    <property type="nucleotide sequence ID" value="XM_064809707.1"/>
</dbReference>
<evidence type="ECO:0000313" key="3">
    <source>
        <dbReference type="Proteomes" id="UP001302812"/>
    </source>
</evidence>
<comment type="caution">
    <text evidence="2">The sequence shown here is derived from an EMBL/GenBank/DDBJ whole genome shotgun (WGS) entry which is preliminary data.</text>
</comment>
<name>A0AAN6T8P3_9PEZI</name>
<reference evidence="2" key="2">
    <citation type="submission" date="2023-05" db="EMBL/GenBank/DDBJ databases">
        <authorList>
            <consortium name="Lawrence Berkeley National Laboratory"/>
            <person name="Steindorff A."/>
            <person name="Hensen N."/>
            <person name="Bonometti L."/>
            <person name="Westerberg I."/>
            <person name="Brannstrom I.O."/>
            <person name="Guillou S."/>
            <person name="Cros-Aarteil S."/>
            <person name="Calhoun S."/>
            <person name="Haridas S."/>
            <person name="Kuo A."/>
            <person name="Mondo S."/>
            <person name="Pangilinan J."/>
            <person name="Riley R."/>
            <person name="Labutti K."/>
            <person name="Andreopoulos B."/>
            <person name="Lipzen A."/>
            <person name="Chen C."/>
            <person name="Yanf M."/>
            <person name="Daum C."/>
            <person name="Ng V."/>
            <person name="Clum A."/>
            <person name="Ohm R."/>
            <person name="Martin F."/>
            <person name="Silar P."/>
            <person name="Natvig D."/>
            <person name="Lalanne C."/>
            <person name="Gautier V."/>
            <person name="Ament-Velasquez S.L."/>
            <person name="Kruys A."/>
            <person name="Hutchinson M.I."/>
            <person name="Powell A.J."/>
            <person name="Barry K."/>
            <person name="Miller A.N."/>
            <person name="Grigoriev I.V."/>
            <person name="Debuchy R."/>
            <person name="Gladieux P."/>
            <person name="Thoren M.H."/>
            <person name="Johannesson H."/>
        </authorList>
    </citation>
    <scope>NUCLEOTIDE SEQUENCE</scope>
    <source>
        <strain evidence="2">CBS 508.74</strain>
    </source>
</reference>
<dbReference type="Proteomes" id="UP001302812">
    <property type="component" value="Unassembled WGS sequence"/>
</dbReference>
<dbReference type="AlphaFoldDB" id="A0AAN6T8P3"/>
<gene>
    <name evidence="2" type="ORF">N656DRAFT_457052</name>
</gene>
<dbReference type="EMBL" id="MU853367">
    <property type="protein sequence ID" value="KAK4107967.1"/>
    <property type="molecule type" value="Genomic_DNA"/>
</dbReference>
<keyword evidence="3" id="KW-1185">Reference proteome</keyword>
<evidence type="ECO:0000256" key="1">
    <source>
        <dbReference type="SAM" id="MobiDB-lite"/>
    </source>
</evidence>
<protein>
    <submittedName>
        <fullName evidence="2">Uncharacterized protein</fullName>
    </submittedName>
</protein>
<evidence type="ECO:0000313" key="2">
    <source>
        <dbReference type="EMBL" id="KAK4107967.1"/>
    </source>
</evidence>
<feature type="region of interest" description="Disordered" evidence="1">
    <location>
        <begin position="87"/>
        <end position="107"/>
    </location>
</feature>
<accession>A0AAN6T8P3</accession>
<proteinExistence type="predicted"/>